<sequence>MNSTAHRITGILLVIVGAAMWGATGPMMEWVLSSSDITVPFLLTVRLLLAGFGLLGFLALSNRNIFAIWKDPYWWKKLIIFSIFGMLGVQYTFVAAIEASNAVLATLLQFLAPIFIILFVSLSQKMLPPKFQVFGILGTLFGLFLLLTNGKLDTLLISPTALLWGLGVGLAFAFYTLYPSPMMNEWGVLVVVGWGMLIAGLLLGFAKGFWELEQYSLLFDPSINWIIFIIIIIGTLAFILFLSSLKYISPVETSILSSMEPLTAMVISVIWLGQTLGFWQLIGSIIMLACVTWLSIAGDREKKMMQKE</sequence>
<accession>A0A2U3AQ30</accession>
<feature type="domain" description="EamA" evidence="8">
    <location>
        <begin position="9"/>
        <end position="147"/>
    </location>
</feature>
<organism evidence="9 10">
    <name type="scientific">Kurthia sibirica</name>
    <dbReference type="NCBI Taxonomy" id="202750"/>
    <lineage>
        <taxon>Bacteria</taxon>
        <taxon>Bacillati</taxon>
        <taxon>Bacillota</taxon>
        <taxon>Bacilli</taxon>
        <taxon>Bacillales</taxon>
        <taxon>Caryophanaceae</taxon>
        <taxon>Kurthia</taxon>
    </lineage>
</organism>
<dbReference type="InterPro" id="IPR000620">
    <property type="entry name" value="EamA_dom"/>
</dbReference>
<feature type="transmembrane region" description="Helical" evidence="7">
    <location>
        <begin position="187"/>
        <end position="210"/>
    </location>
</feature>
<keyword evidence="5 7" id="KW-1133">Transmembrane helix</keyword>
<gene>
    <name evidence="9" type="ORF">DEX24_02030</name>
</gene>
<dbReference type="InterPro" id="IPR037185">
    <property type="entry name" value="EmrE-like"/>
</dbReference>
<keyword evidence="4 7" id="KW-0812">Transmembrane</keyword>
<feature type="transmembrane region" description="Helical" evidence="7">
    <location>
        <begin position="222"/>
        <end position="242"/>
    </location>
</feature>
<dbReference type="PANTHER" id="PTHR32322:SF18">
    <property type="entry name" value="S-ADENOSYLMETHIONINE_S-ADENOSYLHOMOCYSTEINE TRANSPORTER"/>
    <property type="match status" value="1"/>
</dbReference>
<feature type="transmembrane region" description="Helical" evidence="7">
    <location>
        <begin position="278"/>
        <end position="297"/>
    </location>
</feature>
<evidence type="ECO:0000256" key="6">
    <source>
        <dbReference type="ARBA" id="ARBA00023136"/>
    </source>
</evidence>
<dbReference type="Proteomes" id="UP000245938">
    <property type="component" value="Unassembled WGS sequence"/>
</dbReference>
<evidence type="ECO:0000256" key="1">
    <source>
        <dbReference type="ARBA" id="ARBA00004651"/>
    </source>
</evidence>
<reference evidence="9 10" key="1">
    <citation type="submission" date="2018-05" db="EMBL/GenBank/DDBJ databases">
        <title>Kurthia sibirica genome sequence.</title>
        <authorList>
            <person name="Maclea K.S."/>
            <person name="Goen A.E."/>
        </authorList>
    </citation>
    <scope>NUCLEOTIDE SEQUENCE [LARGE SCALE GENOMIC DNA]</scope>
    <source>
        <strain evidence="9 10">ATCC 49154</strain>
    </source>
</reference>
<dbReference type="InterPro" id="IPR050638">
    <property type="entry name" value="AA-Vitamin_Transporters"/>
</dbReference>
<evidence type="ECO:0000256" key="7">
    <source>
        <dbReference type="SAM" id="Phobius"/>
    </source>
</evidence>
<evidence type="ECO:0000256" key="4">
    <source>
        <dbReference type="ARBA" id="ARBA00022692"/>
    </source>
</evidence>
<feature type="transmembrane region" description="Helical" evidence="7">
    <location>
        <begin position="156"/>
        <end position="175"/>
    </location>
</feature>
<feature type="domain" description="EamA" evidence="8">
    <location>
        <begin position="161"/>
        <end position="294"/>
    </location>
</feature>
<evidence type="ECO:0000313" key="9">
    <source>
        <dbReference type="EMBL" id="PWI26565.1"/>
    </source>
</evidence>
<protein>
    <submittedName>
        <fullName evidence="9">EamA family transporter</fullName>
    </submittedName>
</protein>
<comment type="subcellular location">
    <subcellularLocation>
        <location evidence="1">Cell membrane</location>
        <topology evidence="1">Multi-pass membrane protein</topology>
    </subcellularLocation>
</comment>
<evidence type="ECO:0000256" key="2">
    <source>
        <dbReference type="ARBA" id="ARBA00007362"/>
    </source>
</evidence>
<feature type="transmembrane region" description="Helical" evidence="7">
    <location>
        <begin position="78"/>
        <end position="97"/>
    </location>
</feature>
<comment type="similarity">
    <text evidence="2">Belongs to the EamA transporter family.</text>
</comment>
<dbReference type="Pfam" id="PF00892">
    <property type="entry name" value="EamA"/>
    <property type="match status" value="2"/>
</dbReference>
<keyword evidence="3" id="KW-1003">Cell membrane</keyword>
<feature type="transmembrane region" description="Helical" evidence="7">
    <location>
        <begin position="37"/>
        <end position="58"/>
    </location>
</feature>
<feature type="transmembrane region" description="Helical" evidence="7">
    <location>
        <begin position="12"/>
        <end position="31"/>
    </location>
</feature>
<dbReference type="PANTHER" id="PTHR32322">
    <property type="entry name" value="INNER MEMBRANE TRANSPORTER"/>
    <property type="match status" value="1"/>
</dbReference>
<dbReference type="AlphaFoldDB" id="A0A2U3AQ30"/>
<evidence type="ECO:0000313" key="10">
    <source>
        <dbReference type="Proteomes" id="UP000245938"/>
    </source>
</evidence>
<dbReference type="OrthoDB" id="9810818at2"/>
<comment type="caution">
    <text evidence="9">The sequence shown here is derived from an EMBL/GenBank/DDBJ whole genome shotgun (WGS) entry which is preliminary data.</text>
</comment>
<name>A0A2U3AQ30_9BACL</name>
<feature type="transmembrane region" description="Helical" evidence="7">
    <location>
        <begin position="254"/>
        <end position="272"/>
    </location>
</feature>
<keyword evidence="10" id="KW-1185">Reference proteome</keyword>
<dbReference type="RefSeq" id="WP_109304736.1">
    <property type="nucleotide sequence ID" value="NZ_BJUF01000002.1"/>
</dbReference>
<evidence type="ECO:0000256" key="3">
    <source>
        <dbReference type="ARBA" id="ARBA00022475"/>
    </source>
</evidence>
<dbReference type="GO" id="GO:0005886">
    <property type="term" value="C:plasma membrane"/>
    <property type="evidence" value="ECO:0007669"/>
    <property type="project" value="UniProtKB-SubCell"/>
</dbReference>
<feature type="transmembrane region" description="Helical" evidence="7">
    <location>
        <begin position="133"/>
        <end position="150"/>
    </location>
</feature>
<dbReference type="SUPFAM" id="SSF103481">
    <property type="entry name" value="Multidrug resistance efflux transporter EmrE"/>
    <property type="match status" value="2"/>
</dbReference>
<feature type="transmembrane region" description="Helical" evidence="7">
    <location>
        <begin position="103"/>
        <end position="121"/>
    </location>
</feature>
<keyword evidence="6 7" id="KW-0472">Membrane</keyword>
<dbReference type="EMBL" id="QFVR01000002">
    <property type="protein sequence ID" value="PWI26565.1"/>
    <property type="molecule type" value="Genomic_DNA"/>
</dbReference>
<evidence type="ECO:0000259" key="8">
    <source>
        <dbReference type="Pfam" id="PF00892"/>
    </source>
</evidence>
<evidence type="ECO:0000256" key="5">
    <source>
        <dbReference type="ARBA" id="ARBA00022989"/>
    </source>
</evidence>
<proteinExistence type="inferred from homology"/>